<feature type="signal peptide" evidence="1">
    <location>
        <begin position="1"/>
        <end position="18"/>
    </location>
</feature>
<organism evidence="2 3">
    <name type="scientific">Spirosoma validum</name>
    <dbReference type="NCBI Taxonomy" id="2771355"/>
    <lineage>
        <taxon>Bacteria</taxon>
        <taxon>Pseudomonadati</taxon>
        <taxon>Bacteroidota</taxon>
        <taxon>Cytophagia</taxon>
        <taxon>Cytophagales</taxon>
        <taxon>Cytophagaceae</taxon>
        <taxon>Spirosoma</taxon>
    </lineage>
</organism>
<feature type="chain" id="PRO_5037020979" description="DUF4468 domain-containing protein" evidence="1">
    <location>
        <begin position="19"/>
        <end position="241"/>
    </location>
</feature>
<evidence type="ECO:0000313" key="2">
    <source>
        <dbReference type="EMBL" id="MBD2752642.1"/>
    </source>
</evidence>
<name>A0A927AZR2_9BACT</name>
<gene>
    <name evidence="2" type="ORF">IC230_07065</name>
</gene>
<comment type="caution">
    <text evidence="2">The sequence shown here is derived from an EMBL/GenBank/DDBJ whole genome shotgun (WGS) entry which is preliminary data.</text>
</comment>
<evidence type="ECO:0000313" key="3">
    <source>
        <dbReference type="Proteomes" id="UP000653797"/>
    </source>
</evidence>
<dbReference type="RefSeq" id="WP_191038272.1">
    <property type="nucleotide sequence ID" value="NZ_JACXAA010000002.1"/>
</dbReference>
<dbReference type="AlphaFoldDB" id="A0A927AZR2"/>
<reference evidence="2" key="1">
    <citation type="submission" date="2020-09" db="EMBL/GenBank/DDBJ databases">
        <authorList>
            <person name="Kim M.K."/>
        </authorList>
    </citation>
    <scope>NUCLEOTIDE SEQUENCE</scope>
    <source>
        <strain evidence="2">BT704</strain>
    </source>
</reference>
<keyword evidence="3" id="KW-1185">Reference proteome</keyword>
<dbReference type="Proteomes" id="UP000653797">
    <property type="component" value="Unassembled WGS sequence"/>
</dbReference>
<protein>
    <recommendedName>
        <fullName evidence="4">DUF4468 domain-containing protein</fullName>
    </recommendedName>
</protein>
<evidence type="ECO:0000256" key="1">
    <source>
        <dbReference type="SAM" id="SignalP"/>
    </source>
</evidence>
<proteinExistence type="predicted"/>
<accession>A0A927AZR2</accession>
<dbReference type="EMBL" id="JACXAA010000002">
    <property type="protein sequence ID" value="MBD2752642.1"/>
    <property type="molecule type" value="Genomic_DNA"/>
</dbReference>
<keyword evidence="1" id="KW-0732">Signal</keyword>
<sequence>MKKIVLRLLLLLPLVSQATCVVVIRNDKEIIVGQDSRRIIVNDKGIETGFKDDYCKIREVNGFYYTLVGANDQLQIEVANSVKDSKSVEEFAFRFSQELGLRYEIYLEELLKKSTENYNKWFPGTYPLVSEIAIFKVENSKPTLFVSTFNIANKSPGSNKVVIDIKGNVILKVLGYNQEYYYMPAEERSQLRSLANTEPYKFIEKVISLAKEKYPNRVGGEIYYFTLSDDKKKWLPKEPKS</sequence>
<evidence type="ECO:0008006" key="4">
    <source>
        <dbReference type="Google" id="ProtNLM"/>
    </source>
</evidence>